<name>A0A0F9EML7_9ZZZZ</name>
<organism evidence="2">
    <name type="scientific">marine sediment metagenome</name>
    <dbReference type="NCBI Taxonomy" id="412755"/>
    <lineage>
        <taxon>unclassified sequences</taxon>
        <taxon>metagenomes</taxon>
        <taxon>ecological metagenomes</taxon>
    </lineage>
</organism>
<reference evidence="2" key="1">
    <citation type="journal article" date="2015" name="Nature">
        <title>Complex archaea that bridge the gap between prokaryotes and eukaryotes.</title>
        <authorList>
            <person name="Spang A."/>
            <person name="Saw J.H."/>
            <person name="Jorgensen S.L."/>
            <person name="Zaremba-Niedzwiedzka K."/>
            <person name="Martijn J."/>
            <person name="Lind A.E."/>
            <person name="van Eijk R."/>
            <person name="Schleper C."/>
            <person name="Guy L."/>
            <person name="Ettema T.J."/>
        </authorList>
    </citation>
    <scope>NUCLEOTIDE SEQUENCE</scope>
</reference>
<dbReference type="AlphaFoldDB" id="A0A0F9EML7"/>
<comment type="caution">
    <text evidence="2">The sequence shown here is derived from an EMBL/GenBank/DDBJ whole genome shotgun (WGS) entry which is preliminary data.</text>
</comment>
<feature type="non-terminal residue" evidence="2">
    <location>
        <position position="78"/>
    </location>
</feature>
<evidence type="ECO:0000256" key="1">
    <source>
        <dbReference type="SAM" id="MobiDB-lite"/>
    </source>
</evidence>
<gene>
    <name evidence="2" type="ORF">LCGC14_2348170</name>
</gene>
<accession>A0A0F9EML7</accession>
<feature type="region of interest" description="Disordered" evidence="1">
    <location>
        <begin position="36"/>
        <end position="56"/>
    </location>
</feature>
<sequence length="78" mass="9285">MLFFESYEYNTRLRSANKHNLNKPWIWRHFMATKKTTRKTKKTTRKTNKKTNKDLEAKITELEGKLSKLSTQVAQKPA</sequence>
<protein>
    <submittedName>
        <fullName evidence="2">Uncharacterized protein</fullName>
    </submittedName>
</protein>
<feature type="compositionally biased region" description="Basic residues" evidence="1">
    <location>
        <begin position="36"/>
        <end position="50"/>
    </location>
</feature>
<dbReference type="EMBL" id="LAZR01034129">
    <property type="protein sequence ID" value="KKL46175.1"/>
    <property type="molecule type" value="Genomic_DNA"/>
</dbReference>
<proteinExistence type="predicted"/>
<evidence type="ECO:0000313" key="2">
    <source>
        <dbReference type="EMBL" id="KKL46175.1"/>
    </source>
</evidence>